<dbReference type="EMBL" id="FOVO01000043">
    <property type="protein sequence ID" value="SFO00274.1"/>
    <property type="molecule type" value="Genomic_DNA"/>
</dbReference>
<name>A0A1I5DLZ8_9GAMM</name>
<protein>
    <submittedName>
        <fullName evidence="1">Uncharacterized protein</fullName>
    </submittedName>
</protein>
<dbReference type="AlphaFoldDB" id="A0A1I5DLZ8"/>
<sequence>MITYTVWRFIAVQSCTSDNIAVTVDGLRDRGFINQFATAPGLLTFRIGNRVLQGFPIQYDRLPWTFAFGAEHHPHGGMPVFQRFLPGR</sequence>
<keyword evidence="2" id="KW-1185">Reference proteome</keyword>
<evidence type="ECO:0000313" key="1">
    <source>
        <dbReference type="EMBL" id="SFO00274.1"/>
    </source>
</evidence>
<reference evidence="2" key="1">
    <citation type="submission" date="2016-10" db="EMBL/GenBank/DDBJ databases">
        <authorList>
            <person name="Varghese N."/>
            <person name="Submissions S."/>
        </authorList>
    </citation>
    <scope>NUCLEOTIDE SEQUENCE [LARGE SCALE GENOMIC DNA]</scope>
    <source>
        <strain evidence="2">DSM 16522</strain>
    </source>
</reference>
<evidence type="ECO:0000313" key="2">
    <source>
        <dbReference type="Proteomes" id="UP000199011"/>
    </source>
</evidence>
<proteinExistence type="predicted"/>
<accession>A0A1I5DLZ8</accession>
<gene>
    <name evidence="1" type="ORF">SAMN05421579_1436</name>
</gene>
<organism evidence="1 2">
    <name type="scientific">Xenorhabdus japonica</name>
    <dbReference type="NCBI Taxonomy" id="53341"/>
    <lineage>
        <taxon>Bacteria</taxon>
        <taxon>Pseudomonadati</taxon>
        <taxon>Pseudomonadota</taxon>
        <taxon>Gammaproteobacteria</taxon>
        <taxon>Enterobacterales</taxon>
        <taxon>Morganellaceae</taxon>
        <taxon>Xenorhabdus</taxon>
    </lineage>
</organism>
<dbReference type="Proteomes" id="UP000199011">
    <property type="component" value="Unassembled WGS sequence"/>
</dbReference>